<gene>
    <name evidence="2" type="ORF">NCTC13159_04372</name>
</gene>
<sequence length="533" mass="57554">MCPVCPVFGTGAPRPRLPVTTSTSALPMSSTSTATQSTSLGVNVREVRQADEGGRTSPSLRQLPTSLATTTGTGPASGNVRQSTPTSTPPATVGVDVRPVHETNQATGHTEPLIDTGEVDALLRFVKQAPSPGTSQLLGKFEAIQEGLARRVNAQAPTDMPSSSTERSLSPETTALIFQAMQAYMDNAPAPQANIEALAGMPSSPIQQQGPPETRTATKRSTSPAACVGSRADFMSPPRKLACVREGERTPETRNRLELANGKASRFCKMQLNDLRALSDALTCNPKLDVSAWARARGLNLNTVKEHVRGGALTAEAQNRLDVADGKAPRLRPVGLEDLWALRDALTRSSKLNVAKWARTRGVNSSTVREFVRGHALTPEAQNRLNRAEGKASNLRKLEIDDLRALRDALGGDREFNLTEWARSRSLNSDSLRKLVRAGELAPEAQNRLDVADGKAPRFRQVGLEDLRALREALAHDSRLDTTAWARAHGLNSHTVRSLVRNGALRPEAWKRLQNASAERAIHANVDGEPLRQ</sequence>
<proteinExistence type="predicted"/>
<evidence type="ECO:0000256" key="1">
    <source>
        <dbReference type="SAM" id="MobiDB-lite"/>
    </source>
</evidence>
<dbReference type="AlphaFoldDB" id="A0AAJ4ZG89"/>
<feature type="compositionally biased region" description="Low complexity" evidence="1">
    <location>
        <begin position="29"/>
        <end position="39"/>
    </location>
</feature>
<reference evidence="2 3" key="1">
    <citation type="submission" date="2018-06" db="EMBL/GenBank/DDBJ databases">
        <authorList>
            <consortium name="Pathogen Informatics"/>
            <person name="Doyle S."/>
        </authorList>
    </citation>
    <scope>NUCLEOTIDE SEQUENCE [LARGE SCALE GENOMIC DNA]</scope>
    <source>
        <strain evidence="2 3">NCTC13159</strain>
    </source>
</reference>
<feature type="region of interest" description="Disordered" evidence="1">
    <location>
        <begin position="1"/>
        <end position="98"/>
    </location>
</feature>
<evidence type="ECO:0000313" key="3">
    <source>
        <dbReference type="Proteomes" id="UP000254589"/>
    </source>
</evidence>
<protein>
    <submittedName>
        <fullName evidence="2">Phage-associated protein, BcepMu gp16 family</fullName>
    </submittedName>
</protein>
<feature type="compositionally biased region" description="Polar residues" evidence="1">
    <location>
        <begin position="19"/>
        <end position="28"/>
    </location>
</feature>
<feature type="region of interest" description="Disordered" evidence="1">
    <location>
        <begin position="202"/>
        <end position="231"/>
    </location>
</feature>
<organism evidence="2 3">
    <name type="scientific">Pandoraea pulmonicola</name>
    <dbReference type="NCBI Taxonomy" id="93221"/>
    <lineage>
        <taxon>Bacteria</taxon>
        <taxon>Pseudomonadati</taxon>
        <taxon>Pseudomonadota</taxon>
        <taxon>Betaproteobacteria</taxon>
        <taxon>Burkholderiales</taxon>
        <taxon>Burkholderiaceae</taxon>
        <taxon>Pandoraea</taxon>
    </lineage>
</organism>
<name>A0AAJ4ZG89_PANPU</name>
<dbReference type="Proteomes" id="UP000254589">
    <property type="component" value="Unassembled WGS sequence"/>
</dbReference>
<feature type="compositionally biased region" description="Polar residues" evidence="1">
    <location>
        <begin position="56"/>
        <end position="90"/>
    </location>
</feature>
<comment type="caution">
    <text evidence="2">The sequence shown here is derived from an EMBL/GenBank/DDBJ whole genome shotgun (WGS) entry which is preliminary data.</text>
</comment>
<feature type="compositionally biased region" description="Basic and acidic residues" evidence="1">
    <location>
        <begin position="45"/>
        <end position="54"/>
    </location>
</feature>
<dbReference type="EMBL" id="UGSJ01000001">
    <property type="protein sequence ID" value="SUA92833.1"/>
    <property type="molecule type" value="Genomic_DNA"/>
</dbReference>
<evidence type="ECO:0000313" key="2">
    <source>
        <dbReference type="EMBL" id="SUA92833.1"/>
    </source>
</evidence>
<accession>A0AAJ4ZG89</accession>